<sequence length="171" mass="18820">MCQNEFHILIIFSINIGIVIFTMATTFKGICKSLKYITQMFVVKEREMEIGYPTDVKHVAHFGSGNGPSWMDDFKKVPDFSTSIGCFDEIRDSDPMAVASLWSSLENQQSSNMCRGISSAAGDAHIAEKPKQKKVKSTFSSLSPSSSSRRSRASKSKAAFSEREATAIAMA</sequence>
<protein>
    <submittedName>
        <fullName evidence="1">Uncharacterized protein</fullName>
    </submittedName>
</protein>
<reference evidence="1" key="1">
    <citation type="submission" date="2023-10" db="EMBL/GenBank/DDBJ databases">
        <authorList>
            <person name="Rodriguez Cubillos JULIANA M."/>
            <person name="De Vega J."/>
        </authorList>
    </citation>
    <scope>NUCLEOTIDE SEQUENCE</scope>
</reference>
<evidence type="ECO:0000313" key="2">
    <source>
        <dbReference type="Proteomes" id="UP001177021"/>
    </source>
</evidence>
<gene>
    <name evidence="1" type="ORF">MILVUS5_LOCUS2115</name>
</gene>
<proteinExistence type="predicted"/>
<keyword evidence="2" id="KW-1185">Reference proteome</keyword>
<name>A0ACB0IE85_TRIPR</name>
<organism evidence="1 2">
    <name type="scientific">Trifolium pratense</name>
    <name type="common">Red clover</name>
    <dbReference type="NCBI Taxonomy" id="57577"/>
    <lineage>
        <taxon>Eukaryota</taxon>
        <taxon>Viridiplantae</taxon>
        <taxon>Streptophyta</taxon>
        <taxon>Embryophyta</taxon>
        <taxon>Tracheophyta</taxon>
        <taxon>Spermatophyta</taxon>
        <taxon>Magnoliopsida</taxon>
        <taxon>eudicotyledons</taxon>
        <taxon>Gunneridae</taxon>
        <taxon>Pentapetalae</taxon>
        <taxon>rosids</taxon>
        <taxon>fabids</taxon>
        <taxon>Fabales</taxon>
        <taxon>Fabaceae</taxon>
        <taxon>Papilionoideae</taxon>
        <taxon>50 kb inversion clade</taxon>
        <taxon>NPAAA clade</taxon>
        <taxon>Hologalegina</taxon>
        <taxon>IRL clade</taxon>
        <taxon>Trifolieae</taxon>
        <taxon>Trifolium</taxon>
    </lineage>
</organism>
<comment type="caution">
    <text evidence="1">The sequence shown here is derived from an EMBL/GenBank/DDBJ whole genome shotgun (WGS) entry which is preliminary data.</text>
</comment>
<accession>A0ACB0IE85</accession>
<dbReference type="Proteomes" id="UP001177021">
    <property type="component" value="Unassembled WGS sequence"/>
</dbReference>
<dbReference type="EMBL" id="CASHSV030000001">
    <property type="protein sequence ID" value="CAJ2630312.1"/>
    <property type="molecule type" value="Genomic_DNA"/>
</dbReference>
<evidence type="ECO:0000313" key="1">
    <source>
        <dbReference type="EMBL" id="CAJ2630312.1"/>
    </source>
</evidence>